<dbReference type="InterPro" id="IPR013154">
    <property type="entry name" value="ADH-like_N"/>
</dbReference>
<keyword evidence="2" id="KW-0560">Oxidoreductase</keyword>
<dbReference type="Gene3D" id="3.90.180.10">
    <property type="entry name" value="Medium-chain alcohol dehydrogenases, catalytic domain"/>
    <property type="match status" value="1"/>
</dbReference>
<dbReference type="SUPFAM" id="SSF51735">
    <property type="entry name" value="NAD(P)-binding Rossmann-fold domains"/>
    <property type="match status" value="1"/>
</dbReference>
<dbReference type="PANTHER" id="PTHR48106">
    <property type="entry name" value="QUINONE OXIDOREDUCTASE PIG3-RELATED"/>
    <property type="match status" value="1"/>
</dbReference>
<keyword evidence="4" id="KW-0808">Transferase</keyword>
<dbReference type="EMBL" id="CP014209">
    <property type="protein sequence ID" value="ANC32309.1"/>
    <property type="molecule type" value="Genomic_DNA"/>
</dbReference>
<dbReference type="InterPro" id="IPR000595">
    <property type="entry name" value="cNMP-bd_dom"/>
</dbReference>
<evidence type="ECO:0000256" key="1">
    <source>
        <dbReference type="ARBA" id="ARBA00022857"/>
    </source>
</evidence>
<organism evidence="4 5">
    <name type="scientific">Isoptericola dokdonensis DS-3</name>
    <dbReference type="NCBI Taxonomy" id="1300344"/>
    <lineage>
        <taxon>Bacteria</taxon>
        <taxon>Bacillati</taxon>
        <taxon>Actinomycetota</taxon>
        <taxon>Actinomycetes</taxon>
        <taxon>Micrococcales</taxon>
        <taxon>Promicromonosporaceae</taxon>
        <taxon>Isoptericola</taxon>
    </lineage>
</organism>
<dbReference type="CDD" id="cd05276">
    <property type="entry name" value="p53_inducible_oxidoreductase"/>
    <property type="match status" value="1"/>
</dbReference>
<protein>
    <submittedName>
        <fullName evidence="4">Phthiocerol synthesis polyketide synthase type I PpsC</fullName>
        <ecNumber evidence="4">2.3.1.41</ecNumber>
    </submittedName>
</protein>
<sequence>MRAVTITVQGGSGKLTTNVTNLPDPDTSEIVVDVASSGINRADLLQRAGLYPPPPGAPEWPGLEISGTVRALGPGVSSRRVGERVVALLDGGGWADRAVVRAAQTLPVPDGVDLVDAAALPEAVCTAWTNLVDAGRLTAGETLLVHGGSGGVGSIAVQLGVALGARVVTTAGGPERVDRCRALGADVVVDHRRDDVVDAVRAATDGRGADVVLDVLGGGALRDNVCVLATGGRLVVIGLQQGRRGELDLAALMAKRATVTGTTLRSRSPQEKAAIVAAVGEHVWPMVADGRVRPVVHDRLPLGDAERALAMLESGEVFGKLLLVP</sequence>
<proteinExistence type="predicted"/>
<dbReference type="STRING" id="1300344.I598_2784"/>
<dbReference type="Pfam" id="PF00107">
    <property type="entry name" value="ADH_zinc_N"/>
    <property type="match status" value="1"/>
</dbReference>
<evidence type="ECO:0000313" key="5">
    <source>
        <dbReference type="Proteomes" id="UP000076794"/>
    </source>
</evidence>
<keyword evidence="4" id="KW-0012">Acyltransferase</keyword>
<dbReference type="PANTHER" id="PTHR48106:SF8">
    <property type="entry name" value="OS02G0805600 PROTEIN"/>
    <property type="match status" value="1"/>
</dbReference>
<dbReference type="PATRIC" id="fig|1300344.3.peg.2803"/>
<evidence type="ECO:0000256" key="2">
    <source>
        <dbReference type="ARBA" id="ARBA00023002"/>
    </source>
</evidence>
<evidence type="ECO:0000259" key="3">
    <source>
        <dbReference type="PROSITE" id="PS50042"/>
    </source>
</evidence>
<dbReference type="GO" id="GO:0016651">
    <property type="term" value="F:oxidoreductase activity, acting on NAD(P)H"/>
    <property type="evidence" value="ECO:0007669"/>
    <property type="project" value="TreeGrafter"/>
</dbReference>
<dbReference type="InterPro" id="IPR013149">
    <property type="entry name" value="ADH-like_C"/>
</dbReference>
<dbReference type="PROSITE" id="PS50042">
    <property type="entry name" value="CNMP_BINDING_3"/>
    <property type="match status" value="1"/>
</dbReference>
<dbReference type="NCBIfam" id="TIGR02824">
    <property type="entry name" value="quinone_pig3"/>
    <property type="match status" value="1"/>
</dbReference>
<gene>
    <name evidence="4" type="primary">ppsC</name>
    <name evidence="4" type="ORF">I598_2784</name>
</gene>
<dbReference type="AlphaFoldDB" id="A0A168FQK4"/>
<dbReference type="KEGG" id="ido:I598_2784"/>
<dbReference type="InterPro" id="IPR011032">
    <property type="entry name" value="GroES-like_sf"/>
</dbReference>
<dbReference type="InterPro" id="IPR036291">
    <property type="entry name" value="NAD(P)-bd_dom_sf"/>
</dbReference>
<accession>A0A168FQK4</accession>
<dbReference type="Proteomes" id="UP000076794">
    <property type="component" value="Chromosome"/>
</dbReference>
<dbReference type="RefSeq" id="WP_068203446.1">
    <property type="nucleotide sequence ID" value="NZ_CP014209.1"/>
</dbReference>
<evidence type="ECO:0000313" key="4">
    <source>
        <dbReference type="EMBL" id="ANC32309.1"/>
    </source>
</evidence>
<dbReference type="GO" id="GO:0004315">
    <property type="term" value="F:3-oxoacyl-[acyl-carrier-protein] synthase activity"/>
    <property type="evidence" value="ECO:0007669"/>
    <property type="project" value="UniProtKB-EC"/>
</dbReference>
<dbReference type="InterPro" id="IPR014189">
    <property type="entry name" value="Quinone_OxRdtase_PIG3"/>
</dbReference>
<dbReference type="SMART" id="SM00829">
    <property type="entry name" value="PKS_ER"/>
    <property type="match status" value="1"/>
</dbReference>
<dbReference type="Gene3D" id="3.40.50.720">
    <property type="entry name" value="NAD(P)-binding Rossmann-like Domain"/>
    <property type="match status" value="1"/>
</dbReference>
<dbReference type="GO" id="GO:0070402">
    <property type="term" value="F:NADPH binding"/>
    <property type="evidence" value="ECO:0007669"/>
    <property type="project" value="TreeGrafter"/>
</dbReference>
<dbReference type="InterPro" id="IPR020843">
    <property type="entry name" value="ER"/>
</dbReference>
<name>A0A168FQK4_9MICO</name>
<dbReference type="SUPFAM" id="SSF50129">
    <property type="entry name" value="GroES-like"/>
    <property type="match status" value="1"/>
</dbReference>
<dbReference type="Pfam" id="PF08240">
    <property type="entry name" value="ADH_N"/>
    <property type="match status" value="1"/>
</dbReference>
<dbReference type="EC" id="2.3.1.41" evidence="4"/>
<feature type="domain" description="Cyclic nucleotide-binding" evidence="3">
    <location>
        <begin position="286"/>
        <end position="325"/>
    </location>
</feature>
<dbReference type="OrthoDB" id="9780520at2"/>
<reference evidence="4 5" key="1">
    <citation type="submission" date="2016-01" db="EMBL/GenBank/DDBJ databases">
        <title>Complete genome sequence of a soil Actinobacterium, Isoptericola dokdonensis DS-3.</title>
        <authorList>
            <person name="Kwon S.-K."/>
            <person name="Kim J.F."/>
        </authorList>
    </citation>
    <scope>NUCLEOTIDE SEQUENCE [LARGE SCALE GENOMIC DNA]</scope>
    <source>
        <strain evidence="4 5">DS-3</strain>
    </source>
</reference>
<keyword evidence="5" id="KW-1185">Reference proteome</keyword>
<keyword evidence="1" id="KW-0521">NADP</keyword>